<dbReference type="Pfam" id="PF08495">
    <property type="entry name" value="FIST"/>
    <property type="match status" value="1"/>
</dbReference>
<evidence type="ECO:0000313" key="3">
    <source>
        <dbReference type="Proteomes" id="UP000028980"/>
    </source>
</evidence>
<evidence type="ECO:0000313" key="2">
    <source>
        <dbReference type="EMBL" id="GAK74941.1"/>
    </source>
</evidence>
<comment type="caution">
    <text evidence="2">The sequence shown here is derived from an EMBL/GenBank/DDBJ whole genome shotgun (WGS) entry which is preliminary data.</text>
</comment>
<protein>
    <recommendedName>
        <fullName evidence="1">FIST domain-containing protein</fullName>
    </recommendedName>
</protein>
<accession>A0A081D7P5</accession>
<feature type="domain" description="FIST" evidence="1">
    <location>
        <begin position="27"/>
        <end position="125"/>
    </location>
</feature>
<dbReference type="EMBL" id="BBLG01000001">
    <property type="protein sequence ID" value="GAK74941.1"/>
    <property type="molecule type" value="Genomic_DNA"/>
</dbReference>
<dbReference type="AlphaFoldDB" id="A0A081D7P5"/>
<proteinExistence type="predicted"/>
<organism evidence="2 3">
    <name type="scientific">Nonlabens ulvanivorans</name>
    <name type="common">Persicivirga ulvanivorans</name>
    <dbReference type="NCBI Taxonomy" id="906888"/>
    <lineage>
        <taxon>Bacteria</taxon>
        <taxon>Pseudomonadati</taxon>
        <taxon>Bacteroidota</taxon>
        <taxon>Flavobacteriia</taxon>
        <taxon>Flavobacteriales</taxon>
        <taxon>Flavobacteriaceae</taxon>
        <taxon>Nonlabens</taxon>
    </lineage>
</organism>
<sequence>MIINQHLKLKNQPWKNIGDQKTLNNPLVLAFGNRFLLESPTIFEEVQSMYPDAHIVLGSTSGDIMDDNVNDESISITAIEFEKTRFSIKTANVLNEQKDSFKTGKHLIEQFDAKDLKHVLLYLKEVSLMELNLH</sequence>
<name>A0A081D7P5_NONUL</name>
<gene>
    <name evidence="2" type="ORF">JCM19296_519</name>
</gene>
<evidence type="ECO:0000259" key="1">
    <source>
        <dbReference type="Pfam" id="PF08495"/>
    </source>
</evidence>
<dbReference type="Proteomes" id="UP000028980">
    <property type="component" value="Unassembled WGS sequence"/>
</dbReference>
<reference evidence="2 3" key="1">
    <citation type="journal article" date="2014" name="Genome Announc.">
        <title>Draft Genome Sequences of Marine Flavobacterium Nonlabens Strains NR17, NR24, NR27, NR32, NR33, and Ara13.</title>
        <authorList>
            <person name="Nakanishi M."/>
            <person name="Meirelles P."/>
            <person name="Suzuki R."/>
            <person name="Takatani N."/>
            <person name="Mino S."/>
            <person name="Suda W."/>
            <person name="Oshima K."/>
            <person name="Hattori M."/>
            <person name="Ohkuma M."/>
            <person name="Hosokawa M."/>
            <person name="Miyashita K."/>
            <person name="Thompson F.L."/>
            <person name="Niwa A."/>
            <person name="Sawabe T."/>
            <person name="Sawabe T."/>
        </authorList>
    </citation>
    <scope>NUCLEOTIDE SEQUENCE [LARGE SCALE GENOMIC DNA]</scope>
    <source>
        <strain evidence="3">JCM19296</strain>
    </source>
</reference>
<dbReference type="InterPro" id="IPR013702">
    <property type="entry name" value="FIST_domain_N"/>
</dbReference>